<proteinExistence type="predicted"/>
<reference evidence="8" key="1">
    <citation type="journal article" date="2015" name="BMC Genomics">
        <title>Genomic and transcriptomic analysis of the endophytic fungus Pestalotiopsis fici reveals its lifestyle and high potential for synthesis of natural products.</title>
        <authorList>
            <person name="Wang X."/>
            <person name="Zhang X."/>
            <person name="Liu L."/>
            <person name="Xiang M."/>
            <person name="Wang W."/>
            <person name="Sun X."/>
            <person name="Che Y."/>
            <person name="Guo L."/>
            <person name="Liu G."/>
            <person name="Guo L."/>
            <person name="Wang C."/>
            <person name="Yin W.B."/>
            <person name="Stadler M."/>
            <person name="Zhang X."/>
            <person name="Liu X."/>
        </authorList>
    </citation>
    <scope>NUCLEOTIDE SEQUENCE [LARGE SCALE GENOMIC DNA]</scope>
    <source>
        <strain evidence="8">W106-1 / CGMCC3.15140</strain>
    </source>
</reference>
<evidence type="ECO:0000256" key="1">
    <source>
        <dbReference type="ARBA" id="ARBA00022723"/>
    </source>
</evidence>
<dbReference type="PROSITE" id="PS50089">
    <property type="entry name" value="ZF_RING_2"/>
    <property type="match status" value="1"/>
</dbReference>
<evidence type="ECO:0000256" key="3">
    <source>
        <dbReference type="ARBA" id="ARBA00022833"/>
    </source>
</evidence>
<dbReference type="Pfam" id="PF13920">
    <property type="entry name" value="zf-C3HC4_3"/>
    <property type="match status" value="1"/>
</dbReference>
<dbReference type="InterPro" id="IPR001841">
    <property type="entry name" value="Znf_RING"/>
</dbReference>
<dbReference type="Gene3D" id="3.30.40.10">
    <property type="entry name" value="Zinc/RING finger domain, C3HC4 (zinc finger)"/>
    <property type="match status" value="1"/>
</dbReference>
<feature type="region of interest" description="Disordered" evidence="5">
    <location>
        <begin position="176"/>
        <end position="285"/>
    </location>
</feature>
<dbReference type="GO" id="GO:0008270">
    <property type="term" value="F:zinc ion binding"/>
    <property type="evidence" value="ECO:0007669"/>
    <property type="project" value="UniProtKB-KW"/>
</dbReference>
<feature type="compositionally biased region" description="Polar residues" evidence="5">
    <location>
        <begin position="272"/>
        <end position="285"/>
    </location>
</feature>
<evidence type="ECO:0000259" key="6">
    <source>
        <dbReference type="PROSITE" id="PS50089"/>
    </source>
</evidence>
<keyword evidence="3" id="KW-0862">Zinc</keyword>
<dbReference type="eggNOG" id="ENOG502SC5Q">
    <property type="taxonomic scope" value="Eukaryota"/>
</dbReference>
<dbReference type="GeneID" id="19277168"/>
<keyword evidence="8" id="KW-1185">Reference proteome</keyword>
<evidence type="ECO:0000313" key="7">
    <source>
        <dbReference type="EMBL" id="ETS76768.1"/>
    </source>
</evidence>
<dbReference type="HOGENOM" id="CLU_527957_0_0_1"/>
<dbReference type="EMBL" id="KI912117">
    <property type="protein sequence ID" value="ETS76768.1"/>
    <property type="molecule type" value="Genomic_DNA"/>
</dbReference>
<feature type="compositionally biased region" description="Basic residues" evidence="5">
    <location>
        <begin position="378"/>
        <end position="387"/>
    </location>
</feature>
<keyword evidence="1" id="KW-0479">Metal-binding</keyword>
<dbReference type="OrthoDB" id="6270329at2759"/>
<feature type="compositionally biased region" description="Basic and acidic residues" evidence="5">
    <location>
        <begin position="329"/>
        <end position="341"/>
    </location>
</feature>
<dbReference type="InParanoid" id="W3WSD5"/>
<protein>
    <recommendedName>
        <fullName evidence="6">RING-type domain-containing protein</fullName>
    </recommendedName>
</protein>
<dbReference type="SMART" id="SM00184">
    <property type="entry name" value="RING"/>
    <property type="match status" value="1"/>
</dbReference>
<feature type="region of interest" description="Disordered" evidence="5">
    <location>
        <begin position="132"/>
        <end position="154"/>
    </location>
</feature>
<dbReference type="PANTHER" id="PTHR47094">
    <property type="entry name" value="ELFLESS, ISOFORM B"/>
    <property type="match status" value="1"/>
</dbReference>
<feature type="region of interest" description="Disordered" evidence="5">
    <location>
        <begin position="300"/>
        <end position="407"/>
    </location>
</feature>
<organism evidence="7 8">
    <name type="scientific">Pestalotiopsis fici (strain W106-1 / CGMCC3.15140)</name>
    <dbReference type="NCBI Taxonomy" id="1229662"/>
    <lineage>
        <taxon>Eukaryota</taxon>
        <taxon>Fungi</taxon>
        <taxon>Dikarya</taxon>
        <taxon>Ascomycota</taxon>
        <taxon>Pezizomycotina</taxon>
        <taxon>Sordariomycetes</taxon>
        <taxon>Xylariomycetidae</taxon>
        <taxon>Amphisphaeriales</taxon>
        <taxon>Sporocadaceae</taxon>
        <taxon>Pestalotiopsis</taxon>
    </lineage>
</organism>
<dbReference type="GO" id="GO:0006511">
    <property type="term" value="P:ubiquitin-dependent protein catabolic process"/>
    <property type="evidence" value="ECO:0007669"/>
    <property type="project" value="TreeGrafter"/>
</dbReference>
<dbReference type="GO" id="GO:0140082">
    <property type="term" value="F:SUMO-ubiquitin ligase activity"/>
    <property type="evidence" value="ECO:0007669"/>
    <property type="project" value="TreeGrafter"/>
</dbReference>
<dbReference type="GO" id="GO:0032183">
    <property type="term" value="F:SUMO binding"/>
    <property type="evidence" value="ECO:0007669"/>
    <property type="project" value="TreeGrafter"/>
</dbReference>
<dbReference type="PANTHER" id="PTHR47094:SF1">
    <property type="entry name" value="RING-TYPE E3 UBIQUITIN TRANSFERASE"/>
    <property type="match status" value="1"/>
</dbReference>
<dbReference type="PROSITE" id="PS00518">
    <property type="entry name" value="ZF_RING_1"/>
    <property type="match status" value="1"/>
</dbReference>
<dbReference type="KEGG" id="pfy:PFICI_12155"/>
<dbReference type="GO" id="GO:0033768">
    <property type="term" value="C:SUMO-targeted ubiquitin ligase complex"/>
    <property type="evidence" value="ECO:0007669"/>
    <property type="project" value="TreeGrafter"/>
</dbReference>
<dbReference type="InterPro" id="IPR013083">
    <property type="entry name" value="Znf_RING/FYVE/PHD"/>
</dbReference>
<evidence type="ECO:0000256" key="4">
    <source>
        <dbReference type="PROSITE-ProRule" id="PRU00175"/>
    </source>
</evidence>
<feature type="domain" description="RING-type" evidence="6">
    <location>
        <begin position="437"/>
        <end position="478"/>
    </location>
</feature>
<dbReference type="STRING" id="1229662.W3WSD5"/>
<feature type="compositionally biased region" description="Polar residues" evidence="5">
    <location>
        <begin position="183"/>
        <end position="198"/>
    </location>
</feature>
<dbReference type="RefSeq" id="XP_007838927.1">
    <property type="nucleotide sequence ID" value="XM_007840736.1"/>
</dbReference>
<dbReference type="AlphaFoldDB" id="W3WSD5"/>
<evidence type="ECO:0000256" key="5">
    <source>
        <dbReference type="SAM" id="MobiDB-lite"/>
    </source>
</evidence>
<evidence type="ECO:0000256" key="2">
    <source>
        <dbReference type="ARBA" id="ARBA00022771"/>
    </source>
</evidence>
<dbReference type="SUPFAM" id="SSF57850">
    <property type="entry name" value="RING/U-box"/>
    <property type="match status" value="1"/>
</dbReference>
<dbReference type="GO" id="GO:0061630">
    <property type="term" value="F:ubiquitin protein ligase activity"/>
    <property type="evidence" value="ECO:0007669"/>
    <property type="project" value="InterPro"/>
</dbReference>
<sequence length="516" mass="55761">MEDPHGDEDLDALAYQLTDGLMDASGTIGAQDPWMPATSGSFRPAVEYNQFYPLSSSVSNLEPNLSGSTFPPAGRHLPSFHEGFGETLSADANQNSLWYLPLSLPATSTRTTTAIGTQQDFDIFRAANVSDNSRQDFSQMPVEPGNSNSLGDAYDNFGNLGGGSINSAAAGDDLFAPLPFSSPPQDSDTDAPSFNQYLPPTTTTTQPQPSGTLNHSASIQHTPWLPPLQQSFGIPAGSGGSHEPNSDDQFIGLLGGDFPSPSLPPLSSSPPRLNSTNTQVSPVVPQSSFLSRIRGIFNTMPTQATSHTAASERGRRPRAPSLVDLTSPKLDREGDAHRALDRSTSMRAPNSRKRTRDSTTGSRAGTTERRTPSSTKSRPTKALKRQISKREDDPFAESSPAPQAEDDVLDLTATDELPPELQLPKVDNRVKLSKFQCSICMDDATALTVTHCGHLFCSECLHSALHIDHLKRTCPICRQKVELKTRPGAKQPKNSFYHLELKLMTANRKGKRPVGQ</sequence>
<name>W3WSD5_PESFW</name>
<dbReference type="Proteomes" id="UP000030651">
    <property type="component" value="Unassembled WGS sequence"/>
</dbReference>
<evidence type="ECO:0000313" key="8">
    <source>
        <dbReference type="Proteomes" id="UP000030651"/>
    </source>
</evidence>
<gene>
    <name evidence="7" type="ORF">PFICI_12155</name>
</gene>
<accession>W3WSD5</accession>
<dbReference type="InterPro" id="IPR017907">
    <property type="entry name" value="Znf_RING_CS"/>
</dbReference>
<keyword evidence="2 4" id="KW-0863">Zinc-finger</keyword>
<dbReference type="InterPro" id="IPR049627">
    <property type="entry name" value="SLX8"/>
</dbReference>
<feature type="compositionally biased region" description="Polar residues" evidence="5">
    <location>
        <begin position="210"/>
        <end position="221"/>
    </location>
</feature>
<feature type="compositionally biased region" description="Low complexity" evidence="5">
    <location>
        <begin position="199"/>
        <end position="209"/>
    </location>
</feature>
<feature type="compositionally biased region" description="Polar residues" evidence="5">
    <location>
        <begin position="300"/>
        <end position="309"/>
    </location>
</feature>